<sequence length="422" mass="44497">MPQGGVSAIAASAPFCAVIGAGPAGLMAADVLSAAGARVTVFDHRASPARKFLMAGRGGLNLTHSEEPEKFLARYGAAAGRLEPLLRAFPPARLREFCAELGEPTFVGSSGRVFPSSFKASPLLRAWLARLARQGVGFRMRSSFLGFSEQGGLRMRLEGEKESVLFPEASVFALGGASWPKLGSDAAWVEAFCALGVEISPLAPANCGALIGWSEIFRDAFEGRPIKTIRIAHGDASARGDLVVTRLGLEGGPVYALASRLRETIAKTGAAVLKLDLRPDLEEAEIAKRLAQDPGRQSLSTFLRKAAGLGKIEIALLREVQGRALPRDAAALAALIKQLPLEVSGVPGFERAISTSGGVKFEELDARLMLLRRPGVFLAGEMLDFDAPTGGYLLQAAFSTGFAAGEGAADYLGLELRSPTRP</sequence>
<dbReference type="Gene3D" id="1.10.8.260">
    <property type="entry name" value="HI0933 insert domain-like"/>
    <property type="match status" value="1"/>
</dbReference>
<dbReference type="InterPro" id="IPR004792">
    <property type="entry name" value="BaiN-like"/>
</dbReference>
<evidence type="ECO:0000256" key="3">
    <source>
        <dbReference type="ARBA" id="ARBA00022827"/>
    </source>
</evidence>
<evidence type="ECO:0000313" key="6">
    <source>
        <dbReference type="EMBL" id="QGM47437.1"/>
    </source>
</evidence>
<feature type="domain" description="RsdA/BaiN/AoA(So)-like Rossmann fold-like" evidence="4">
    <location>
        <begin position="17"/>
        <end position="406"/>
    </location>
</feature>
<dbReference type="InterPro" id="IPR036188">
    <property type="entry name" value="FAD/NAD-bd_sf"/>
</dbReference>
<dbReference type="SUPFAM" id="SSF51905">
    <property type="entry name" value="FAD/NAD(P)-binding domain"/>
    <property type="match status" value="1"/>
</dbReference>
<dbReference type="NCBIfam" id="TIGR03862">
    <property type="entry name" value="flavo_PP4765"/>
    <property type="match status" value="1"/>
</dbReference>
<dbReference type="Pfam" id="PF03486">
    <property type="entry name" value="HI0933_like"/>
    <property type="match status" value="1"/>
</dbReference>
<name>A0A6B8KID4_9HYPH</name>
<evidence type="ECO:0000313" key="7">
    <source>
        <dbReference type="Proteomes" id="UP000309061"/>
    </source>
</evidence>
<dbReference type="PANTHER" id="PTHR42887">
    <property type="entry name" value="OS12G0638800 PROTEIN"/>
    <property type="match status" value="1"/>
</dbReference>
<dbReference type="Proteomes" id="UP000309061">
    <property type="component" value="Chromosome"/>
</dbReference>
<evidence type="ECO:0000256" key="2">
    <source>
        <dbReference type="ARBA" id="ARBA00022630"/>
    </source>
</evidence>
<gene>
    <name evidence="6" type="ORF">H2LOC_018045</name>
</gene>
<proteinExistence type="predicted"/>
<dbReference type="Gene3D" id="2.40.30.10">
    <property type="entry name" value="Translation factors"/>
    <property type="match status" value="1"/>
</dbReference>
<dbReference type="RefSeq" id="WP_136497326.1">
    <property type="nucleotide sequence ID" value="NZ_CP046052.1"/>
</dbReference>
<dbReference type="InterPro" id="IPR022460">
    <property type="entry name" value="Flavoprotein_PP4765"/>
</dbReference>
<dbReference type="NCBIfam" id="TIGR00275">
    <property type="entry name" value="aminoacetone oxidase family FAD-binding enzyme"/>
    <property type="match status" value="1"/>
</dbReference>
<accession>A0A6B8KID4</accession>
<organism evidence="6 7">
    <name type="scientific">Methylocystis heyeri</name>
    <dbReference type="NCBI Taxonomy" id="391905"/>
    <lineage>
        <taxon>Bacteria</taxon>
        <taxon>Pseudomonadati</taxon>
        <taxon>Pseudomonadota</taxon>
        <taxon>Alphaproteobacteria</taxon>
        <taxon>Hyphomicrobiales</taxon>
        <taxon>Methylocystaceae</taxon>
        <taxon>Methylocystis</taxon>
    </lineage>
</organism>
<dbReference type="KEGG" id="mhey:H2LOC_018045"/>
<dbReference type="OrthoDB" id="5288829at2"/>
<dbReference type="EMBL" id="CP046052">
    <property type="protein sequence ID" value="QGM47437.1"/>
    <property type="molecule type" value="Genomic_DNA"/>
</dbReference>
<evidence type="ECO:0000256" key="1">
    <source>
        <dbReference type="ARBA" id="ARBA00001974"/>
    </source>
</evidence>
<dbReference type="AlphaFoldDB" id="A0A6B8KID4"/>
<comment type="cofactor">
    <cofactor evidence="1">
        <name>FAD</name>
        <dbReference type="ChEBI" id="CHEBI:57692"/>
    </cofactor>
</comment>
<dbReference type="InterPro" id="IPR023166">
    <property type="entry name" value="BaiN-like_dom_sf"/>
</dbReference>
<dbReference type="Pfam" id="PF22780">
    <property type="entry name" value="HI0933_like_1st"/>
    <property type="match status" value="1"/>
</dbReference>
<dbReference type="InterPro" id="IPR057661">
    <property type="entry name" value="RsdA/BaiN/AoA(So)_Rossmann"/>
</dbReference>
<feature type="domain" description="RsdA/BaiN/AoA(So)-like insert" evidence="5">
    <location>
        <begin position="204"/>
        <end position="354"/>
    </location>
</feature>
<evidence type="ECO:0000259" key="4">
    <source>
        <dbReference type="Pfam" id="PF03486"/>
    </source>
</evidence>
<dbReference type="SUPFAM" id="SSF160996">
    <property type="entry name" value="HI0933 insert domain-like"/>
    <property type="match status" value="1"/>
</dbReference>
<keyword evidence="7" id="KW-1185">Reference proteome</keyword>
<keyword evidence="2" id="KW-0285">Flavoprotein</keyword>
<dbReference type="InterPro" id="IPR055178">
    <property type="entry name" value="RsdA/BaiN/AoA(So)-like_dom"/>
</dbReference>
<protein>
    <submittedName>
        <fullName evidence="6">TIGR03862 family flavoprotein</fullName>
    </submittedName>
</protein>
<dbReference type="PANTHER" id="PTHR42887:SF1">
    <property type="entry name" value="BLR3961 PROTEIN"/>
    <property type="match status" value="1"/>
</dbReference>
<evidence type="ECO:0000259" key="5">
    <source>
        <dbReference type="Pfam" id="PF22780"/>
    </source>
</evidence>
<keyword evidence="3" id="KW-0274">FAD</keyword>
<dbReference type="PRINTS" id="PR00420">
    <property type="entry name" value="RNGMNOXGNASE"/>
</dbReference>
<reference evidence="6 7" key="1">
    <citation type="submission" date="2019-11" db="EMBL/GenBank/DDBJ databases">
        <title>The genome sequence of Methylocystis heyeri.</title>
        <authorList>
            <person name="Oshkin I.Y."/>
            <person name="Miroshnikov K."/>
            <person name="Dedysh S.N."/>
        </authorList>
    </citation>
    <scope>NUCLEOTIDE SEQUENCE [LARGE SCALE GENOMIC DNA]</scope>
    <source>
        <strain evidence="6 7">H2</strain>
    </source>
</reference>
<dbReference type="Gene3D" id="3.50.50.60">
    <property type="entry name" value="FAD/NAD(P)-binding domain"/>
    <property type="match status" value="1"/>
</dbReference>